<evidence type="ECO:0000256" key="1">
    <source>
        <dbReference type="ARBA" id="ARBA00008857"/>
    </source>
</evidence>
<accession>A0A7W3JCE2</accession>
<keyword evidence="9" id="KW-1185">Reference proteome</keyword>
<dbReference type="CDD" id="cd00397">
    <property type="entry name" value="DNA_BRE_C"/>
    <property type="match status" value="1"/>
</dbReference>
<protein>
    <submittedName>
        <fullName evidence="8">Integrase</fullName>
    </submittedName>
</protein>
<dbReference type="Gene3D" id="1.10.150.130">
    <property type="match status" value="1"/>
</dbReference>
<dbReference type="GO" id="GO:0003677">
    <property type="term" value="F:DNA binding"/>
    <property type="evidence" value="ECO:0007669"/>
    <property type="project" value="UniProtKB-UniRule"/>
</dbReference>
<evidence type="ECO:0000256" key="3">
    <source>
        <dbReference type="ARBA" id="ARBA00023172"/>
    </source>
</evidence>
<feature type="region of interest" description="Disordered" evidence="5">
    <location>
        <begin position="349"/>
        <end position="372"/>
    </location>
</feature>
<dbReference type="GO" id="GO:0015074">
    <property type="term" value="P:DNA integration"/>
    <property type="evidence" value="ECO:0007669"/>
    <property type="project" value="InterPro"/>
</dbReference>
<dbReference type="PANTHER" id="PTHR30349:SF64">
    <property type="entry name" value="PROPHAGE INTEGRASE INTD-RELATED"/>
    <property type="match status" value="1"/>
</dbReference>
<name>A0A7W3JCE2_9MICO</name>
<dbReference type="InterPro" id="IPR011010">
    <property type="entry name" value="DNA_brk_join_enz"/>
</dbReference>
<comment type="similarity">
    <text evidence="1">Belongs to the 'phage' integrase family.</text>
</comment>
<feature type="domain" description="Core-binding (CB)" evidence="7">
    <location>
        <begin position="54"/>
        <end position="135"/>
    </location>
</feature>
<reference evidence="8 9" key="1">
    <citation type="submission" date="2020-07" db="EMBL/GenBank/DDBJ databases">
        <title>Sequencing the genomes of 1000 actinobacteria strains.</title>
        <authorList>
            <person name="Klenk H.-P."/>
        </authorList>
    </citation>
    <scope>NUCLEOTIDE SEQUENCE [LARGE SCALE GENOMIC DNA]</scope>
    <source>
        <strain evidence="8 9">DSM 44121</strain>
    </source>
</reference>
<evidence type="ECO:0000256" key="4">
    <source>
        <dbReference type="PROSITE-ProRule" id="PRU01248"/>
    </source>
</evidence>
<dbReference type="InterPro" id="IPR044068">
    <property type="entry name" value="CB"/>
</dbReference>
<comment type="caution">
    <text evidence="8">The sequence shown here is derived from an EMBL/GenBank/DDBJ whole genome shotgun (WGS) entry which is preliminary data.</text>
</comment>
<evidence type="ECO:0000256" key="2">
    <source>
        <dbReference type="ARBA" id="ARBA00023125"/>
    </source>
</evidence>
<dbReference type="InterPro" id="IPR050090">
    <property type="entry name" value="Tyrosine_recombinase_XerCD"/>
</dbReference>
<dbReference type="Gene3D" id="1.10.443.10">
    <property type="entry name" value="Intergrase catalytic core"/>
    <property type="match status" value="1"/>
</dbReference>
<evidence type="ECO:0000313" key="8">
    <source>
        <dbReference type="EMBL" id="MBA8810291.1"/>
    </source>
</evidence>
<dbReference type="PROSITE" id="PS51900">
    <property type="entry name" value="CB"/>
    <property type="match status" value="1"/>
</dbReference>
<dbReference type="Proteomes" id="UP000540568">
    <property type="component" value="Unassembled WGS sequence"/>
</dbReference>
<proteinExistence type="inferred from homology"/>
<dbReference type="RefSeq" id="WP_182619426.1">
    <property type="nucleotide sequence ID" value="NZ_JACGWV010000002.1"/>
</dbReference>
<feature type="domain" description="Tyr recombinase" evidence="6">
    <location>
        <begin position="158"/>
        <end position="350"/>
    </location>
</feature>
<dbReference type="AlphaFoldDB" id="A0A7W3JCE2"/>
<dbReference type="InterPro" id="IPR013762">
    <property type="entry name" value="Integrase-like_cat_sf"/>
</dbReference>
<dbReference type="PROSITE" id="PS51898">
    <property type="entry name" value="TYR_RECOMBINASE"/>
    <property type="match status" value="1"/>
</dbReference>
<dbReference type="InterPro" id="IPR002104">
    <property type="entry name" value="Integrase_catalytic"/>
</dbReference>
<evidence type="ECO:0000256" key="5">
    <source>
        <dbReference type="SAM" id="MobiDB-lite"/>
    </source>
</evidence>
<dbReference type="GO" id="GO:0006310">
    <property type="term" value="P:DNA recombination"/>
    <property type="evidence" value="ECO:0007669"/>
    <property type="project" value="UniProtKB-KW"/>
</dbReference>
<dbReference type="Pfam" id="PF26003">
    <property type="entry name" value="Integrase_N_phage"/>
    <property type="match status" value="1"/>
</dbReference>
<sequence>MSIVKENGRFRARLKSGRQNIASKTFDTKREAKAWLDRERAALAGGLDPRAGKEPVKSALDRWLSIRRTTVAKKTYTADLDLRRLTPTSMLNVHLSAVSEREVARSFEKLLAAGLAESSVVRYRASLSVFFSWCVREKLLARNPVAGVKVPKGSDEVDEMHPFTENELEAAYLVWKMKDERLADILLVLGWTGLRWGEARAMQVASVMEVPTPALMVRRSQPEGSPIKATKGRSMRRVPLGNRVLPIVRELARDKAPHDLLFTTSGGAQLWRSSSLRLLDWTRLDDARNNVGTGRGRRLHDLRHTAACLWLARRIDPGTVQAWCGHESIATTNRYLHYLGTGADKAGLDRLNEGVSDDSGAAGGPQSEEDAS</sequence>
<keyword evidence="2 4" id="KW-0238">DNA-binding</keyword>
<evidence type="ECO:0000259" key="6">
    <source>
        <dbReference type="PROSITE" id="PS51898"/>
    </source>
</evidence>
<dbReference type="InterPro" id="IPR010998">
    <property type="entry name" value="Integrase_recombinase_N"/>
</dbReference>
<dbReference type="SUPFAM" id="SSF56349">
    <property type="entry name" value="DNA breaking-rejoining enzymes"/>
    <property type="match status" value="1"/>
</dbReference>
<gene>
    <name evidence="8" type="ORF">FHX71_004267</name>
</gene>
<keyword evidence="3" id="KW-0233">DNA recombination</keyword>
<evidence type="ECO:0000259" key="7">
    <source>
        <dbReference type="PROSITE" id="PS51900"/>
    </source>
</evidence>
<dbReference type="InterPro" id="IPR058717">
    <property type="entry name" value="Phage_L5_Integrase_N"/>
</dbReference>
<dbReference type="Pfam" id="PF00589">
    <property type="entry name" value="Phage_integrase"/>
    <property type="match status" value="1"/>
</dbReference>
<dbReference type="PANTHER" id="PTHR30349">
    <property type="entry name" value="PHAGE INTEGRASE-RELATED"/>
    <property type="match status" value="1"/>
</dbReference>
<dbReference type="EMBL" id="JACGWV010000002">
    <property type="protein sequence ID" value="MBA8810291.1"/>
    <property type="molecule type" value="Genomic_DNA"/>
</dbReference>
<organism evidence="8 9">
    <name type="scientific">Promicromonospora sukumoe</name>
    <dbReference type="NCBI Taxonomy" id="88382"/>
    <lineage>
        <taxon>Bacteria</taxon>
        <taxon>Bacillati</taxon>
        <taxon>Actinomycetota</taxon>
        <taxon>Actinomycetes</taxon>
        <taxon>Micrococcales</taxon>
        <taxon>Promicromonosporaceae</taxon>
        <taxon>Promicromonospora</taxon>
    </lineage>
</organism>
<evidence type="ECO:0000313" key="9">
    <source>
        <dbReference type="Proteomes" id="UP000540568"/>
    </source>
</evidence>